<organism evidence="2 3">
    <name type="scientific">Duganella guangzhouensis</name>
    <dbReference type="NCBI Taxonomy" id="2666084"/>
    <lineage>
        <taxon>Bacteria</taxon>
        <taxon>Pseudomonadati</taxon>
        <taxon>Pseudomonadota</taxon>
        <taxon>Betaproteobacteria</taxon>
        <taxon>Burkholderiales</taxon>
        <taxon>Oxalobacteraceae</taxon>
        <taxon>Telluria group</taxon>
        <taxon>Duganella</taxon>
    </lineage>
</organism>
<name>A0A6I2L5X6_9BURK</name>
<keyword evidence="3" id="KW-1185">Reference proteome</keyword>
<feature type="transmembrane region" description="Helical" evidence="1">
    <location>
        <begin position="21"/>
        <end position="45"/>
    </location>
</feature>
<feature type="transmembrane region" description="Helical" evidence="1">
    <location>
        <begin position="94"/>
        <end position="110"/>
    </location>
</feature>
<dbReference type="AlphaFoldDB" id="A0A6I2L5X6"/>
<protein>
    <submittedName>
        <fullName evidence="2">Uncharacterized protein</fullName>
    </submittedName>
</protein>
<keyword evidence="1" id="KW-0812">Transmembrane</keyword>
<evidence type="ECO:0000256" key="1">
    <source>
        <dbReference type="SAM" id="Phobius"/>
    </source>
</evidence>
<dbReference type="Proteomes" id="UP000433309">
    <property type="component" value="Unassembled WGS sequence"/>
</dbReference>
<dbReference type="EMBL" id="WKJK01000014">
    <property type="protein sequence ID" value="MRW93082.1"/>
    <property type="molecule type" value="Genomic_DNA"/>
</dbReference>
<accession>A0A6I2L5X6</accession>
<reference evidence="2 3" key="1">
    <citation type="submission" date="2019-11" db="EMBL/GenBank/DDBJ databases">
        <title>Novel species isolated from a subtropical stream in China.</title>
        <authorList>
            <person name="Lu H."/>
        </authorList>
    </citation>
    <scope>NUCLEOTIDE SEQUENCE [LARGE SCALE GENOMIC DNA]</scope>
    <source>
        <strain evidence="2 3">FT80W</strain>
    </source>
</reference>
<sequence>MHEHLLKPSLSRDASAPAATLYSTQSSFLVAFLGGAAAIVLYSALNSWRLRRPVDSLAYLATLAVMVLMMIDEERSGPLFTWFVDYFGRGSERYLWRLLALAAFGVFYLMHRKQHRSTLLFGAKAPSPWIPAIVCMVAGFGLNVALLTAVRMAA</sequence>
<feature type="transmembrane region" description="Helical" evidence="1">
    <location>
        <begin position="130"/>
        <end position="150"/>
    </location>
</feature>
<evidence type="ECO:0000313" key="3">
    <source>
        <dbReference type="Proteomes" id="UP000433309"/>
    </source>
</evidence>
<dbReference type="RefSeq" id="WP_154381112.1">
    <property type="nucleotide sequence ID" value="NZ_WKJK01000014.1"/>
</dbReference>
<evidence type="ECO:0000313" key="2">
    <source>
        <dbReference type="EMBL" id="MRW93082.1"/>
    </source>
</evidence>
<comment type="caution">
    <text evidence="2">The sequence shown here is derived from an EMBL/GenBank/DDBJ whole genome shotgun (WGS) entry which is preliminary data.</text>
</comment>
<proteinExistence type="predicted"/>
<keyword evidence="1" id="KW-1133">Transmembrane helix</keyword>
<keyword evidence="1" id="KW-0472">Membrane</keyword>
<gene>
    <name evidence="2" type="ORF">GJ699_24080</name>
</gene>